<organism evidence="1 2">
    <name type="scientific">Guptibacillus hwajinpoensis</name>
    <dbReference type="NCBI Taxonomy" id="208199"/>
    <lineage>
        <taxon>Bacteria</taxon>
        <taxon>Bacillati</taxon>
        <taxon>Bacillota</taxon>
        <taxon>Bacilli</taxon>
        <taxon>Bacillales</taxon>
        <taxon>Guptibacillaceae</taxon>
        <taxon>Guptibacillus</taxon>
    </lineage>
</organism>
<dbReference type="Gene3D" id="3.40.50.300">
    <property type="entry name" value="P-loop containing nucleotide triphosphate hydrolases"/>
    <property type="match status" value="1"/>
</dbReference>
<evidence type="ECO:0000313" key="2">
    <source>
        <dbReference type="Proteomes" id="UP000447833"/>
    </source>
</evidence>
<dbReference type="Proteomes" id="UP000447833">
    <property type="component" value="Unassembled WGS sequence"/>
</dbReference>
<protein>
    <submittedName>
        <fullName evidence="1">Topology modulation protein</fullName>
    </submittedName>
</protein>
<accession>A0A845EXJ3</accession>
<dbReference type="InterPro" id="IPR027417">
    <property type="entry name" value="P-loop_NTPase"/>
</dbReference>
<dbReference type="AlphaFoldDB" id="A0A845EXJ3"/>
<dbReference type="PANTHER" id="PTHR37816">
    <property type="entry name" value="YALI0E33011P"/>
    <property type="match status" value="1"/>
</dbReference>
<evidence type="ECO:0000313" key="1">
    <source>
        <dbReference type="EMBL" id="MYL63233.1"/>
    </source>
</evidence>
<sequence length="179" mass="21045">MNRIMVMGASAGAGKSTFAKKLGEILNYEVYHLDALFWKPDWIEANLDEFRTSQEKIALTSRWIIEGNYSNSYDIRVAQADTIIYIDAPRLLCLYRVLKRWITHLGKTRSDMGKGCNEKMEWSFLTFIWTTYYPRKEKMKKRFEEIQQTSPKKNIIVLQNKAEIANFLHELQTKHTILS</sequence>
<name>A0A845EXJ3_9BACL</name>
<proteinExistence type="predicted"/>
<dbReference type="CDD" id="cd01983">
    <property type="entry name" value="SIMIBI"/>
    <property type="match status" value="1"/>
</dbReference>
<gene>
    <name evidence="1" type="ORF">GLW07_07675</name>
</gene>
<dbReference type="CDD" id="cd02019">
    <property type="entry name" value="NK"/>
    <property type="match status" value="1"/>
</dbReference>
<reference evidence="1 2" key="1">
    <citation type="submission" date="2019-11" db="EMBL/GenBank/DDBJ databases">
        <title>Genome sequences of 17 halophilic strains isolated from different environments.</title>
        <authorList>
            <person name="Furrow R.E."/>
        </authorList>
    </citation>
    <scope>NUCLEOTIDE SEQUENCE [LARGE SCALE GENOMIC DNA]</scope>
    <source>
        <strain evidence="1 2">22506_14_FS</strain>
    </source>
</reference>
<comment type="caution">
    <text evidence="1">The sequence shown here is derived from an EMBL/GenBank/DDBJ whole genome shotgun (WGS) entry which is preliminary data.</text>
</comment>
<dbReference type="RefSeq" id="WP_160918884.1">
    <property type="nucleotide sequence ID" value="NZ_WMEY01000002.1"/>
</dbReference>
<dbReference type="InterPro" id="IPR052922">
    <property type="entry name" value="Cytidylate_Kinase-2"/>
</dbReference>
<dbReference type="EMBL" id="WMEY01000002">
    <property type="protein sequence ID" value="MYL63233.1"/>
    <property type="molecule type" value="Genomic_DNA"/>
</dbReference>
<dbReference type="SUPFAM" id="SSF52540">
    <property type="entry name" value="P-loop containing nucleoside triphosphate hydrolases"/>
    <property type="match status" value="1"/>
</dbReference>
<dbReference type="PANTHER" id="PTHR37816:SF3">
    <property type="entry name" value="MODULATES DNA TOPOLOGY"/>
    <property type="match status" value="1"/>
</dbReference>